<name>A0A1A9MFY3_9XANT</name>
<dbReference type="InterPro" id="IPR000064">
    <property type="entry name" value="NLP_P60_dom"/>
</dbReference>
<keyword evidence="4" id="KW-0788">Thiol protease</keyword>
<dbReference type="OrthoDB" id="9808890at2"/>
<dbReference type="RefSeq" id="WP_064508182.1">
    <property type="nucleotide sequence ID" value="NZ_JAYFSN010000013.1"/>
</dbReference>
<evidence type="ECO:0000313" key="10">
    <source>
        <dbReference type="Proteomes" id="UP001303614"/>
    </source>
</evidence>
<dbReference type="EMBL" id="JAYFSO010000015">
    <property type="protein sequence ID" value="MEA5124703.1"/>
    <property type="molecule type" value="Genomic_DNA"/>
</dbReference>
<evidence type="ECO:0000259" key="6">
    <source>
        <dbReference type="PROSITE" id="PS51935"/>
    </source>
</evidence>
<reference evidence="8 9" key="1">
    <citation type="submission" date="2016-05" db="EMBL/GenBank/DDBJ databases">
        <title>Pathogenic, phenotypic and molecular characterisation of Xanthomonas nasturtii sp. nov. and Xanthomonas floridensis sp. nov., new species of Xanthomonas associated with watercress production in Florida.</title>
        <authorList>
            <person name="Vicente J.G."/>
            <person name="Rothwell S."/>
            <person name="Holub E.B."/>
            <person name="Studholme D.J."/>
        </authorList>
    </citation>
    <scope>NUCLEOTIDE SEQUENCE [LARGE SCALE GENOMIC DNA]</scope>
    <source>
        <strain evidence="8 9">WHRI 8848</strain>
    </source>
</reference>
<dbReference type="Proteomes" id="UP000077659">
    <property type="component" value="Unassembled WGS sequence"/>
</dbReference>
<dbReference type="Proteomes" id="UP001303614">
    <property type="component" value="Unassembled WGS sequence"/>
</dbReference>
<feature type="domain" description="NlpC/P60" evidence="6">
    <location>
        <begin position="311"/>
        <end position="465"/>
    </location>
</feature>
<dbReference type="Gene3D" id="3.90.1720.10">
    <property type="entry name" value="endopeptidase domain like (from Nostoc punctiforme)"/>
    <property type="match status" value="1"/>
</dbReference>
<organism evidence="8 9">
    <name type="scientific">Xanthomonas floridensis</name>
    <dbReference type="NCBI Taxonomy" id="1843580"/>
    <lineage>
        <taxon>Bacteria</taxon>
        <taxon>Pseudomonadati</taxon>
        <taxon>Pseudomonadota</taxon>
        <taxon>Gammaproteobacteria</taxon>
        <taxon>Lysobacterales</taxon>
        <taxon>Lysobacteraceae</taxon>
        <taxon>Xanthomonas</taxon>
    </lineage>
</organism>
<feature type="signal peptide" evidence="5">
    <location>
        <begin position="1"/>
        <end position="21"/>
    </location>
</feature>
<evidence type="ECO:0000256" key="2">
    <source>
        <dbReference type="ARBA" id="ARBA00022670"/>
    </source>
</evidence>
<proteinExistence type="inferred from homology"/>
<comment type="similarity">
    <text evidence="1">Belongs to the peptidase C40 family.</text>
</comment>
<dbReference type="PROSITE" id="PS51935">
    <property type="entry name" value="NLPC_P60"/>
    <property type="match status" value="1"/>
</dbReference>
<comment type="caution">
    <text evidence="8">The sequence shown here is derived from an EMBL/GenBank/DDBJ whole genome shotgun (WGS) entry which is preliminary data.</text>
</comment>
<dbReference type="InterPro" id="IPR027017">
    <property type="entry name" value="P60_peptidase_YkfC"/>
</dbReference>
<evidence type="ECO:0000256" key="1">
    <source>
        <dbReference type="ARBA" id="ARBA00007074"/>
    </source>
</evidence>
<dbReference type="GO" id="GO:0006508">
    <property type="term" value="P:proteolysis"/>
    <property type="evidence" value="ECO:0007669"/>
    <property type="project" value="UniProtKB-KW"/>
</dbReference>
<protein>
    <submittedName>
        <fullName evidence="8">NlpC-P60 family protein</fullName>
    </submittedName>
    <submittedName>
        <fullName evidence="7">SH3 domain-containing protein</fullName>
    </submittedName>
</protein>
<sequence length="470" mass="50650">MPPPRRLLTLLWIALALPCGAAPSAASEPATQGAPFAVDAAQLTPEYWIQRSPQAQLPLLGAAQIPAFNAQLLRDDASMQDLAQLPAAMPADAVRTRIQALSAMPTRVLYDAQGRPITASRLAELQQALALDALSPQVAPRFALVVRRAALRTFPTTQRVFTDPDDHDIDRFQESALYPGTPVAVLHTSADGAWRFVLASNYAAWIAADRIAEGGRNQVMDYAQASTRLVVTGARVQTAYTPELPAVSALLLDMGSSLPLRSDWAPQQPVNGQLPIAAHVVQLPIRGDDGRLQLVPALVPRGADVRRGALPATPAVLLRQAFKFLGERYGWGNDYDARDCSGFVLDVYRSLGIGLPRNTGDQARSPVLRAVAFDPRAPRAQRLQQLARLRIGDLIYIPGHVMLVIGHEHGSPWVIHDVAGASYRNSAGRVQRAALNGVSVTPLLPLLATDGSPFIDHITRIQRIAPIGSP</sequence>
<keyword evidence="5" id="KW-0732">Signal</keyword>
<dbReference type="Pfam" id="PF12913">
    <property type="entry name" value="SH3_6"/>
    <property type="match status" value="1"/>
</dbReference>
<dbReference type="STRING" id="1843580.A7D17_13635"/>
<keyword evidence="3" id="KW-0378">Hydrolase</keyword>
<dbReference type="PIRSF" id="PIRSF019015">
    <property type="entry name" value="P60_peptidase_YkfC"/>
    <property type="match status" value="1"/>
</dbReference>
<evidence type="ECO:0000256" key="3">
    <source>
        <dbReference type="ARBA" id="ARBA00022801"/>
    </source>
</evidence>
<dbReference type="InterPro" id="IPR039439">
    <property type="entry name" value="SH3b1_dom"/>
</dbReference>
<evidence type="ECO:0000256" key="5">
    <source>
        <dbReference type="SAM" id="SignalP"/>
    </source>
</evidence>
<dbReference type="AlphaFoldDB" id="A0A1A9MFY3"/>
<keyword evidence="10" id="KW-1185">Reference proteome</keyword>
<dbReference type="InterPro" id="IPR038765">
    <property type="entry name" value="Papain-like_cys_pep_sf"/>
</dbReference>
<evidence type="ECO:0000313" key="8">
    <source>
        <dbReference type="EMBL" id="OAG68530.1"/>
    </source>
</evidence>
<evidence type="ECO:0000313" key="9">
    <source>
        <dbReference type="Proteomes" id="UP000077659"/>
    </source>
</evidence>
<evidence type="ECO:0000313" key="7">
    <source>
        <dbReference type="EMBL" id="MEA5124703.1"/>
    </source>
</evidence>
<evidence type="ECO:0000256" key="4">
    <source>
        <dbReference type="ARBA" id="ARBA00022807"/>
    </source>
</evidence>
<feature type="chain" id="PRO_5008393142" evidence="5">
    <location>
        <begin position="22"/>
        <end position="470"/>
    </location>
</feature>
<dbReference type="Pfam" id="PF00877">
    <property type="entry name" value="NLPC_P60"/>
    <property type="match status" value="1"/>
</dbReference>
<dbReference type="GO" id="GO:0008234">
    <property type="term" value="F:cysteine-type peptidase activity"/>
    <property type="evidence" value="ECO:0007669"/>
    <property type="project" value="UniProtKB-KW"/>
</dbReference>
<keyword evidence="2" id="KW-0645">Protease</keyword>
<accession>A0A1A9MFY3</accession>
<gene>
    <name evidence="8" type="ORF">A7D17_13635</name>
    <name evidence="7" type="ORF">VB146_12710</name>
</gene>
<dbReference type="SUPFAM" id="SSF54001">
    <property type="entry name" value="Cysteine proteinases"/>
    <property type="match status" value="1"/>
</dbReference>
<dbReference type="EMBL" id="LXNG01000008">
    <property type="protein sequence ID" value="OAG68530.1"/>
    <property type="molecule type" value="Genomic_DNA"/>
</dbReference>
<reference evidence="7 10" key="2">
    <citation type="submission" date="2023-12" db="EMBL/GenBank/DDBJ databases">
        <title>Genome sequencing of Xanthomonas floridensis.</title>
        <authorList>
            <person name="Greer S."/>
            <person name="Harrison J."/>
            <person name="Grant M."/>
            <person name="Vicente J."/>
            <person name="Studholme D."/>
        </authorList>
    </citation>
    <scope>NUCLEOTIDE SEQUENCE [LARGE SCALE GENOMIC DNA]</scope>
    <source>
        <strain evidence="7 10">WHRI 8848</strain>
    </source>
</reference>